<reference evidence="1 2" key="1">
    <citation type="journal article" date="2024" name="G3 (Bethesda)">
        <title>Genome assembly of Hibiscus sabdariffa L. provides insights into metabolisms of medicinal natural products.</title>
        <authorList>
            <person name="Kim T."/>
        </authorList>
    </citation>
    <scope>NUCLEOTIDE SEQUENCE [LARGE SCALE GENOMIC DNA]</scope>
    <source>
        <strain evidence="1">TK-2024</strain>
        <tissue evidence="1">Old leaves</tissue>
    </source>
</reference>
<keyword evidence="2" id="KW-1185">Reference proteome</keyword>
<comment type="caution">
    <text evidence="1">The sequence shown here is derived from an EMBL/GenBank/DDBJ whole genome shotgun (WGS) entry which is preliminary data.</text>
</comment>
<dbReference type="EMBL" id="JBBPBM010000006">
    <property type="protein sequence ID" value="KAK8579052.1"/>
    <property type="molecule type" value="Genomic_DNA"/>
</dbReference>
<accession>A0ABR2FDV4</accession>
<organism evidence="1 2">
    <name type="scientific">Hibiscus sabdariffa</name>
    <name type="common">roselle</name>
    <dbReference type="NCBI Taxonomy" id="183260"/>
    <lineage>
        <taxon>Eukaryota</taxon>
        <taxon>Viridiplantae</taxon>
        <taxon>Streptophyta</taxon>
        <taxon>Embryophyta</taxon>
        <taxon>Tracheophyta</taxon>
        <taxon>Spermatophyta</taxon>
        <taxon>Magnoliopsida</taxon>
        <taxon>eudicotyledons</taxon>
        <taxon>Gunneridae</taxon>
        <taxon>Pentapetalae</taxon>
        <taxon>rosids</taxon>
        <taxon>malvids</taxon>
        <taxon>Malvales</taxon>
        <taxon>Malvaceae</taxon>
        <taxon>Malvoideae</taxon>
        <taxon>Hibiscus</taxon>
    </lineage>
</organism>
<dbReference type="Proteomes" id="UP001472677">
    <property type="component" value="Unassembled WGS sequence"/>
</dbReference>
<name>A0ABR2FDV4_9ROSI</name>
<sequence length="278" mass="31268">MRESDDLVDSTKTPLELLQDKTPISDGFDDLMRDLLEATIKCVDEQCIVDESSMITAEEYVDVDDSTRDLLELLHNKAPNFEGFGDLIKGLGKTLHLEENFMTMGDDFQAKPTVVLDQIGDGTDEILCDMKICHQFSTVDEGHQMGQFKQLQSTIKYGIDVELIEMNQWDNWISPIDSRNHNISTLSHGQKDTSDPVVGDLMAEILYAIHGSQQNCKAWYCVSSMQPLSTANPLLTLVELDHSYSGRVIGCTSQILQSQQGTRSCRMQVSLLFMKFED</sequence>
<evidence type="ECO:0000313" key="1">
    <source>
        <dbReference type="EMBL" id="KAK8579052.1"/>
    </source>
</evidence>
<protein>
    <submittedName>
        <fullName evidence="1">Uncharacterized protein</fullName>
    </submittedName>
</protein>
<evidence type="ECO:0000313" key="2">
    <source>
        <dbReference type="Proteomes" id="UP001472677"/>
    </source>
</evidence>
<gene>
    <name evidence="1" type="ORF">V6N12_069387</name>
</gene>
<proteinExistence type="predicted"/>